<dbReference type="InterPro" id="IPR032342">
    <property type="entry name" value="DUF4861"/>
</dbReference>
<proteinExistence type="predicted"/>
<name>A0ABY6IZH8_9BACT</name>
<feature type="chain" id="PRO_5046919336" evidence="1">
    <location>
        <begin position="20"/>
        <end position="380"/>
    </location>
</feature>
<evidence type="ECO:0000256" key="1">
    <source>
        <dbReference type="SAM" id="SignalP"/>
    </source>
</evidence>
<accession>A0ABY6IZH8</accession>
<dbReference type="EMBL" id="CP107006">
    <property type="protein sequence ID" value="UYQ91807.1"/>
    <property type="molecule type" value="Genomic_DNA"/>
</dbReference>
<dbReference type="Pfam" id="PF16153">
    <property type="entry name" value="DUF4861"/>
    <property type="match status" value="1"/>
</dbReference>
<feature type="signal peptide" evidence="1">
    <location>
        <begin position="1"/>
        <end position="19"/>
    </location>
</feature>
<sequence>MKRIFFLFALAVYTSAAFAGTRQETYATDIVLTNELKIARTAEVVEIPYSRVATRIGAIKNGAFRVVNRRGEEVPHQLVYKGQSTPQALLVQVSIPASGSLQLAIVPGTPKAVVAKTFGRYVPERADDFAWENDKVAFRMYGKALEAKPSENANGMDVWAKRTSALVINKWYKLGNYHKDNGEGLDYYHVGYTLGAGNIAPMNADTIVYPKNYRNYKILDSGALRISFELSYDNWNVGGTPVTVVKRFTLDAGSQMNKVEAQFSYDGNKALPVAVGIIRRAEPGTILLNEKEGIMGYWEPQHGDDGTIGAGCIFTTPVKQMGTDKVHLLTVSSTTSSAPFVYYNGAAWNKAGAVTNDQQWFTYLQEYAAKIKSPVRTDVK</sequence>
<organism evidence="2 3">
    <name type="scientific">Chitinophaga horti</name>
    <dbReference type="NCBI Taxonomy" id="2920382"/>
    <lineage>
        <taxon>Bacteria</taxon>
        <taxon>Pseudomonadati</taxon>
        <taxon>Bacteroidota</taxon>
        <taxon>Chitinophagia</taxon>
        <taxon>Chitinophagales</taxon>
        <taxon>Chitinophagaceae</taxon>
        <taxon>Chitinophaga</taxon>
    </lineage>
</organism>
<protein>
    <submittedName>
        <fullName evidence="2">DUF4861 domain-containing protein</fullName>
    </submittedName>
</protein>
<dbReference type="InterPro" id="IPR011013">
    <property type="entry name" value="Gal_mutarotase_sf_dom"/>
</dbReference>
<gene>
    <name evidence="2" type="ORF">MKQ68_17110</name>
</gene>
<dbReference type="RefSeq" id="WP_244842983.1">
    <property type="nucleotide sequence ID" value="NZ_CP107006.1"/>
</dbReference>
<dbReference type="SUPFAM" id="SSF74650">
    <property type="entry name" value="Galactose mutarotase-like"/>
    <property type="match status" value="1"/>
</dbReference>
<keyword evidence="3" id="KW-1185">Reference proteome</keyword>
<dbReference type="Proteomes" id="UP001162741">
    <property type="component" value="Chromosome"/>
</dbReference>
<keyword evidence="1" id="KW-0732">Signal</keyword>
<evidence type="ECO:0000313" key="3">
    <source>
        <dbReference type="Proteomes" id="UP001162741"/>
    </source>
</evidence>
<reference evidence="2" key="1">
    <citation type="submission" date="2022-10" db="EMBL/GenBank/DDBJ databases">
        <title>Chitinophaga sp. nov., isolated from soil.</title>
        <authorList>
            <person name="Jeon C.O."/>
        </authorList>
    </citation>
    <scope>NUCLEOTIDE SEQUENCE</scope>
    <source>
        <strain evidence="2">R8</strain>
    </source>
</reference>
<evidence type="ECO:0000313" key="2">
    <source>
        <dbReference type="EMBL" id="UYQ91807.1"/>
    </source>
</evidence>